<dbReference type="EMBL" id="AMZH03016715">
    <property type="protein sequence ID" value="RRT44071.1"/>
    <property type="molecule type" value="Genomic_DNA"/>
</dbReference>
<evidence type="ECO:0000256" key="1">
    <source>
        <dbReference type="SAM" id="MobiDB-lite"/>
    </source>
</evidence>
<reference evidence="2 3" key="1">
    <citation type="journal article" date="2014" name="Agronomy (Basel)">
        <title>A Draft Genome Sequence for Ensete ventricosum, the Drought-Tolerant Tree Against Hunger.</title>
        <authorList>
            <person name="Harrison J."/>
            <person name="Moore K.A."/>
            <person name="Paszkiewicz K."/>
            <person name="Jones T."/>
            <person name="Grant M."/>
            <person name="Ambacheew D."/>
            <person name="Muzemil S."/>
            <person name="Studholme D.J."/>
        </authorList>
    </citation>
    <scope>NUCLEOTIDE SEQUENCE [LARGE SCALE GENOMIC DNA]</scope>
</reference>
<name>A0A426XXN9_ENSVE</name>
<dbReference type="AlphaFoldDB" id="A0A426XXN9"/>
<feature type="region of interest" description="Disordered" evidence="1">
    <location>
        <begin position="87"/>
        <end position="120"/>
    </location>
</feature>
<feature type="non-terminal residue" evidence="2">
    <location>
        <position position="151"/>
    </location>
</feature>
<evidence type="ECO:0000313" key="2">
    <source>
        <dbReference type="EMBL" id="RRT44071.1"/>
    </source>
</evidence>
<evidence type="ECO:0000313" key="3">
    <source>
        <dbReference type="Proteomes" id="UP000287651"/>
    </source>
</evidence>
<sequence>MSEDEGEEEGTVKEEKEEEEAVKEEEDKGGRGDGAGKTRTARYIPVRQLTGTRTGRYRAVPLRSAIGGRFRPSTVDFRLDGRFKEKSTVGGRLRKKKERRRRGGGEVPRATLAATPLGDRPRCPSAVAARGFFSPHTGIRCLPTWERVRCD</sequence>
<comment type="caution">
    <text evidence="2">The sequence shown here is derived from an EMBL/GenBank/DDBJ whole genome shotgun (WGS) entry which is preliminary data.</text>
</comment>
<feature type="compositionally biased region" description="Basic residues" evidence="1">
    <location>
        <begin position="92"/>
        <end position="102"/>
    </location>
</feature>
<accession>A0A426XXN9</accession>
<protein>
    <submittedName>
        <fullName evidence="2">Uncharacterized protein</fullName>
    </submittedName>
</protein>
<dbReference type="Proteomes" id="UP000287651">
    <property type="component" value="Unassembled WGS sequence"/>
</dbReference>
<organism evidence="2 3">
    <name type="scientific">Ensete ventricosum</name>
    <name type="common">Abyssinian banana</name>
    <name type="synonym">Musa ensete</name>
    <dbReference type="NCBI Taxonomy" id="4639"/>
    <lineage>
        <taxon>Eukaryota</taxon>
        <taxon>Viridiplantae</taxon>
        <taxon>Streptophyta</taxon>
        <taxon>Embryophyta</taxon>
        <taxon>Tracheophyta</taxon>
        <taxon>Spermatophyta</taxon>
        <taxon>Magnoliopsida</taxon>
        <taxon>Liliopsida</taxon>
        <taxon>Zingiberales</taxon>
        <taxon>Musaceae</taxon>
        <taxon>Ensete</taxon>
    </lineage>
</organism>
<gene>
    <name evidence="2" type="ORF">B296_00055969</name>
</gene>
<proteinExistence type="predicted"/>
<feature type="compositionally biased region" description="Basic and acidic residues" evidence="1">
    <location>
        <begin position="25"/>
        <end position="36"/>
    </location>
</feature>
<feature type="region of interest" description="Disordered" evidence="1">
    <location>
        <begin position="1"/>
        <end position="49"/>
    </location>
</feature>